<evidence type="ECO:0000256" key="2">
    <source>
        <dbReference type="ARBA" id="ARBA00022723"/>
    </source>
</evidence>
<dbReference type="AlphaFoldDB" id="A0A8J3BA47"/>
<reference evidence="7" key="2">
    <citation type="submission" date="2020-09" db="EMBL/GenBank/DDBJ databases">
        <authorList>
            <person name="Sun Q."/>
            <person name="Ohkuma M."/>
        </authorList>
    </citation>
    <scope>NUCLEOTIDE SEQUENCE</scope>
    <source>
        <strain evidence="7">JCM 3090</strain>
    </source>
</reference>
<gene>
    <name evidence="7" type="ORF">GCM10010123_22560</name>
</gene>
<protein>
    <recommendedName>
        <fullName evidence="9">Creatinine amidohydrolase</fullName>
    </recommendedName>
</protein>
<organism evidence="7 8">
    <name type="scientific">Pilimelia anulata</name>
    <dbReference type="NCBI Taxonomy" id="53371"/>
    <lineage>
        <taxon>Bacteria</taxon>
        <taxon>Bacillati</taxon>
        <taxon>Actinomycetota</taxon>
        <taxon>Actinomycetes</taxon>
        <taxon>Micromonosporales</taxon>
        <taxon>Micromonosporaceae</taxon>
        <taxon>Pilimelia</taxon>
    </lineage>
</organism>
<sequence length="186" mass="19861">MSISHRTLSALISDITDSLRRAGIHKLALVNGHGGNYVLSNIVQESNITQPALTLFPNRDDWHAARAASGLTSTPHDDMHGGELEVSILRHVVPELVPRSVDGDDHLSGERTLLLVHGMAAYTKSGIIGQPSLATAEKDEALLASLVHSFGVHLDGLRSPGARSTIPTEPDPKRAPSSRGEMFTAD</sequence>
<evidence type="ECO:0000313" key="7">
    <source>
        <dbReference type="EMBL" id="GGJ92230.1"/>
    </source>
</evidence>
<keyword evidence="2" id="KW-0479">Metal-binding</keyword>
<dbReference type="PANTHER" id="PTHR35005:SF1">
    <property type="entry name" value="2-AMINO-5-FORMYLAMINO-6-RIBOSYLAMINOPYRIMIDIN-4(3H)-ONE 5'-MONOPHOSPHATE DEFORMYLASE"/>
    <property type="match status" value="1"/>
</dbReference>
<dbReference type="Proteomes" id="UP000649739">
    <property type="component" value="Unassembled WGS sequence"/>
</dbReference>
<dbReference type="InterPro" id="IPR024087">
    <property type="entry name" value="Creatininase-like_sf"/>
</dbReference>
<keyword evidence="8" id="KW-1185">Reference proteome</keyword>
<dbReference type="GO" id="GO:0046872">
    <property type="term" value="F:metal ion binding"/>
    <property type="evidence" value="ECO:0007669"/>
    <property type="project" value="UniProtKB-KW"/>
</dbReference>
<dbReference type="GO" id="GO:0016811">
    <property type="term" value="F:hydrolase activity, acting on carbon-nitrogen (but not peptide) bonds, in linear amides"/>
    <property type="evidence" value="ECO:0007669"/>
    <property type="project" value="TreeGrafter"/>
</dbReference>
<comment type="cofactor">
    <cofactor evidence="1">
        <name>Zn(2+)</name>
        <dbReference type="ChEBI" id="CHEBI:29105"/>
    </cofactor>
</comment>
<evidence type="ECO:0000313" key="8">
    <source>
        <dbReference type="Proteomes" id="UP000649739"/>
    </source>
</evidence>
<dbReference type="SUPFAM" id="SSF102215">
    <property type="entry name" value="Creatininase"/>
    <property type="match status" value="1"/>
</dbReference>
<dbReference type="GO" id="GO:0009231">
    <property type="term" value="P:riboflavin biosynthetic process"/>
    <property type="evidence" value="ECO:0007669"/>
    <property type="project" value="TreeGrafter"/>
</dbReference>
<dbReference type="InterPro" id="IPR003785">
    <property type="entry name" value="Creatininase/forma_Hydrolase"/>
</dbReference>
<dbReference type="EMBL" id="BMQB01000004">
    <property type="protein sequence ID" value="GGJ92230.1"/>
    <property type="molecule type" value="Genomic_DNA"/>
</dbReference>
<feature type="region of interest" description="Disordered" evidence="6">
    <location>
        <begin position="158"/>
        <end position="186"/>
    </location>
</feature>
<dbReference type="Gene3D" id="3.40.50.10310">
    <property type="entry name" value="Creatininase"/>
    <property type="match status" value="1"/>
</dbReference>
<evidence type="ECO:0000256" key="1">
    <source>
        <dbReference type="ARBA" id="ARBA00001947"/>
    </source>
</evidence>
<keyword evidence="3" id="KW-0378">Hydrolase</keyword>
<evidence type="ECO:0000256" key="3">
    <source>
        <dbReference type="ARBA" id="ARBA00022801"/>
    </source>
</evidence>
<reference evidence="7" key="1">
    <citation type="journal article" date="2014" name="Int. J. Syst. Evol. Microbiol.">
        <title>Complete genome sequence of Corynebacterium casei LMG S-19264T (=DSM 44701T), isolated from a smear-ripened cheese.</title>
        <authorList>
            <consortium name="US DOE Joint Genome Institute (JGI-PGF)"/>
            <person name="Walter F."/>
            <person name="Albersmeier A."/>
            <person name="Kalinowski J."/>
            <person name="Ruckert C."/>
        </authorList>
    </citation>
    <scope>NUCLEOTIDE SEQUENCE</scope>
    <source>
        <strain evidence="7">JCM 3090</strain>
    </source>
</reference>
<accession>A0A8J3BA47</accession>
<evidence type="ECO:0000256" key="5">
    <source>
        <dbReference type="ARBA" id="ARBA00024029"/>
    </source>
</evidence>
<dbReference type="PANTHER" id="PTHR35005">
    <property type="entry name" value="3-DEHYDRO-SCYLLO-INOSOSE HYDROLASE"/>
    <property type="match status" value="1"/>
</dbReference>
<keyword evidence="4" id="KW-0862">Zinc</keyword>
<evidence type="ECO:0008006" key="9">
    <source>
        <dbReference type="Google" id="ProtNLM"/>
    </source>
</evidence>
<proteinExistence type="inferred from homology"/>
<evidence type="ECO:0000256" key="6">
    <source>
        <dbReference type="SAM" id="MobiDB-lite"/>
    </source>
</evidence>
<comment type="caution">
    <text evidence="7">The sequence shown here is derived from an EMBL/GenBank/DDBJ whole genome shotgun (WGS) entry which is preliminary data.</text>
</comment>
<comment type="similarity">
    <text evidence="5">Belongs to the creatininase superfamily.</text>
</comment>
<evidence type="ECO:0000256" key="4">
    <source>
        <dbReference type="ARBA" id="ARBA00022833"/>
    </source>
</evidence>
<name>A0A8J3BA47_9ACTN</name>
<dbReference type="Pfam" id="PF02633">
    <property type="entry name" value="Creatininase"/>
    <property type="match status" value="1"/>
</dbReference>